<dbReference type="GO" id="GO:0003700">
    <property type="term" value="F:DNA-binding transcription factor activity"/>
    <property type="evidence" value="ECO:0007669"/>
    <property type="project" value="TreeGrafter"/>
</dbReference>
<dbReference type="SMART" id="SM00530">
    <property type="entry name" value="HTH_XRE"/>
    <property type="match status" value="1"/>
</dbReference>
<dbReference type="AlphaFoldDB" id="A0A9Q4HQV3"/>
<dbReference type="PANTHER" id="PTHR46797">
    <property type="entry name" value="HTH-TYPE TRANSCRIPTIONAL REGULATOR"/>
    <property type="match status" value="1"/>
</dbReference>
<sequence length="139" mass="15508">MSTFGQELRALRRARKLTVNQLAVYSGISSATISKIENGKRGTPKPATIKKLAAVLKIPHENLMAAAGHITAFPEEIREASESYQSIYAIYQTAVTRGTENLSLFNSEKWRHLSKQDIENLSKYFDFLASEAKKRSSST</sequence>
<reference evidence="4 5" key="1">
    <citation type="submission" date="2017-12" db="EMBL/GenBank/DDBJ databases">
        <title>Comparative Functional Genomics of Dry Heat Resistant strains isolated from the Viking Spacecraft.</title>
        <authorList>
            <person name="Seuylemezian A."/>
            <person name="Cooper K."/>
            <person name="Vaishampayan P."/>
        </authorList>
    </citation>
    <scope>NUCLEOTIDE SEQUENCE [LARGE SCALE GENOMIC DNA]</scope>
    <source>
        <strain evidence="4 5">V48-19</strain>
    </source>
</reference>
<dbReference type="PROSITE" id="PS50943">
    <property type="entry name" value="HTH_CROC1"/>
    <property type="match status" value="1"/>
</dbReference>
<gene>
    <name evidence="4" type="ORF">CUU63_03790</name>
    <name evidence="3" type="ORF">MOF03_12200</name>
</gene>
<dbReference type="InterPro" id="IPR001387">
    <property type="entry name" value="Cro/C1-type_HTH"/>
</dbReference>
<dbReference type="Proteomes" id="UP000234803">
    <property type="component" value="Unassembled WGS sequence"/>
</dbReference>
<dbReference type="EMBL" id="JALAWA010000007">
    <property type="protein sequence ID" value="MCY9185396.1"/>
    <property type="molecule type" value="Genomic_DNA"/>
</dbReference>
<name>A0A9Q4HQV3_9BACI</name>
<evidence type="ECO:0000313" key="3">
    <source>
        <dbReference type="EMBL" id="MCY9185396.1"/>
    </source>
</evidence>
<evidence type="ECO:0000313" key="4">
    <source>
        <dbReference type="EMBL" id="PLS09149.1"/>
    </source>
</evidence>
<evidence type="ECO:0000313" key="5">
    <source>
        <dbReference type="Proteomes" id="UP000234803"/>
    </source>
</evidence>
<dbReference type="Pfam" id="PF13560">
    <property type="entry name" value="HTH_31"/>
    <property type="match status" value="1"/>
</dbReference>
<protein>
    <submittedName>
        <fullName evidence="3">Helix-turn-helix domain-containing protein</fullName>
    </submittedName>
    <submittedName>
        <fullName evidence="4">XRE family transcriptional regulator</fullName>
    </submittedName>
</protein>
<comment type="caution">
    <text evidence="3">The sequence shown here is derived from an EMBL/GenBank/DDBJ whole genome shotgun (WGS) entry which is preliminary data.</text>
</comment>
<evidence type="ECO:0000313" key="6">
    <source>
        <dbReference type="Proteomes" id="UP001073053"/>
    </source>
</evidence>
<feature type="domain" description="HTH cro/C1-type" evidence="2">
    <location>
        <begin position="8"/>
        <end position="63"/>
    </location>
</feature>
<accession>A0A9Q4HQV3</accession>
<organism evidence="3 6">
    <name type="scientific">Bacillus halotolerans</name>
    <dbReference type="NCBI Taxonomy" id="260554"/>
    <lineage>
        <taxon>Bacteria</taxon>
        <taxon>Bacillati</taxon>
        <taxon>Bacillota</taxon>
        <taxon>Bacilli</taxon>
        <taxon>Bacillales</taxon>
        <taxon>Bacillaceae</taxon>
        <taxon>Bacillus</taxon>
    </lineage>
</organism>
<dbReference type="GeneID" id="50136080"/>
<dbReference type="Proteomes" id="UP001073053">
    <property type="component" value="Unassembled WGS sequence"/>
</dbReference>
<reference evidence="3" key="2">
    <citation type="submission" date="2022-02" db="EMBL/GenBank/DDBJ databases">
        <title>Crop Bioprotection Bacillus Genome Sequencing.</title>
        <authorList>
            <person name="Dunlap C."/>
        </authorList>
    </citation>
    <scope>NUCLEOTIDE SEQUENCE</scope>
    <source>
        <strain evidence="3">EC49O2N-C10</strain>
    </source>
</reference>
<dbReference type="SUPFAM" id="SSF47413">
    <property type="entry name" value="lambda repressor-like DNA-binding domains"/>
    <property type="match status" value="1"/>
</dbReference>
<dbReference type="PANTHER" id="PTHR46797:SF1">
    <property type="entry name" value="METHYLPHOSPHONATE SYNTHASE"/>
    <property type="match status" value="1"/>
</dbReference>
<dbReference type="InterPro" id="IPR050807">
    <property type="entry name" value="TransReg_Diox_bact_type"/>
</dbReference>
<evidence type="ECO:0000259" key="2">
    <source>
        <dbReference type="PROSITE" id="PS50943"/>
    </source>
</evidence>
<evidence type="ECO:0000256" key="1">
    <source>
        <dbReference type="ARBA" id="ARBA00023125"/>
    </source>
</evidence>
<dbReference type="GO" id="GO:0003677">
    <property type="term" value="F:DNA binding"/>
    <property type="evidence" value="ECO:0007669"/>
    <property type="project" value="UniProtKB-KW"/>
</dbReference>
<dbReference type="EMBL" id="PGUV01000002">
    <property type="protein sequence ID" value="PLS09149.1"/>
    <property type="molecule type" value="Genomic_DNA"/>
</dbReference>
<dbReference type="KEGG" id="bht:DIC78_14270"/>
<dbReference type="RefSeq" id="WP_024122861.1">
    <property type="nucleotide sequence ID" value="NZ_ASJT01000097.1"/>
</dbReference>
<dbReference type="GO" id="GO:0005829">
    <property type="term" value="C:cytosol"/>
    <property type="evidence" value="ECO:0007669"/>
    <property type="project" value="TreeGrafter"/>
</dbReference>
<keyword evidence="1" id="KW-0238">DNA-binding</keyword>
<dbReference type="CDD" id="cd00093">
    <property type="entry name" value="HTH_XRE"/>
    <property type="match status" value="1"/>
</dbReference>
<proteinExistence type="predicted"/>
<dbReference type="Gene3D" id="1.10.260.40">
    <property type="entry name" value="lambda repressor-like DNA-binding domains"/>
    <property type="match status" value="1"/>
</dbReference>
<dbReference type="InterPro" id="IPR010982">
    <property type="entry name" value="Lambda_DNA-bd_dom_sf"/>
</dbReference>